<comment type="caution">
    <text evidence="3">The sequence shown here is derived from an EMBL/GenBank/DDBJ whole genome shotgun (WGS) entry which is preliminary data.</text>
</comment>
<name>A0ABP5UKX8_9ACTN</name>
<gene>
    <name evidence="3" type="ORF">GCM10010170_089400</name>
</gene>
<proteinExistence type="predicted"/>
<reference evidence="4" key="1">
    <citation type="journal article" date="2019" name="Int. J. Syst. Evol. Microbiol.">
        <title>The Global Catalogue of Microorganisms (GCM) 10K type strain sequencing project: providing services to taxonomists for standard genome sequencing and annotation.</title>
        <authorList>
            <consortium name="The Broad Institute Genomics Platform"/>
            <consortium name="The Broad Institute Genome Sequencing Center for Infectious Disease"/>
            <person name="Wu L."/>
            <person name="Ma J."/>
        </authorList>
    </citation>
    <scope>NUCLEOTIDE SEQUENCE [LARGE SCALE GENOMIC DNA]</scope>
    <source>
        <strain evidence="4">JCM 3272</strain>
    </source>
</reference>
<dbReference type="EMBL" id="BAAARV010000088">
    <property type="protein sequence ID" value="GAA2381581.1"/>
    <property type="molecule type" value="Genomic_DNA"/>
</dbReference>
<feature type="signal peptide" evidence="2">
    <location>
        <begin position="1"/>
        <end position="18"/>
    </location>
</feature>
<sequence>MYAAVPALLLSAALAGCSDDSTDDTAAPAAPTSAAGPSSAAPSSAAPSAKTSSKTSAKPSAAGGCPVTAAVLEKAYKANAEVAGALVLGKGLTNVSCYQGWATAQTQPTDVDQAVVLFQYDAAKKSWAALIGGTDGVCRDTVPEDVATHLAGCQN</sequence>
<protein>
    <recommendedName>
        <fullName evidence="5">Lipoprotein</fullName>
    </recommendedName>
</protein>
<organism evidence="3 4">
    <name type="scientific">Dactylosporangium salmoneum</name>
    <dbReference type="NCBI Taxonomy" id="53361"/>
    <lineage>
        <taxon>Bacteria</taxon>
        <taxon>Bacillati</taxon>
        <taxon>Actinomycetota</taxon>
        <taxon>Actinomycetes</taxon>
        <taxon>Micromonosporales</taxon>
        <taxon>Micromonosporaceae</taxon>
        <taxon>Dactylosporangium</taxon>
    </lineage>
</organism>
<evidence type="ECO:0008006" key="5">
    <source>
        <dbReference type="Google" id="ProtNLM"/>
    </source>
</evidence>
<evidence type="ECO:0000313" key="3">
    <source>
        <dbReference type="EMBL" id="GAA2381581.1"/>
    </source>
</evidence>
<feature type="region of interest" description="Disordered" evidence="1">
    <location>
        <begin position="20"/>
        <end position="64"/>
    </location>
</feature>
<evidence type="ECO:0000313" key="4">
    <source>
        <dbReference type="Proteomes" id="UP001501444"/>
    </source>
</evidence>
<keyword evidence="4" id="KW-1185">Reference proteome</keyword>
<feature type="chain" id="PRO_5047516619" description="Lipoprotein" evidence="2">
    <location>
        <begin position="19"/>
        <end position="155"/>
    </location>
</feature>
<evidence type="ECO:0000256" key="1">
    <source>
        <dbReference type="SAM" id="MobiDB-lite"/>
    </source>
</evidence>
<dbReference type="Proteomes" id="UP001501444">
    <property type="component" value="Unassembled WGS sequence"/>
</dbReference>
<evidence type="ECO:0000256" key="2">
    <source>
        <dbReference type="SAM" id="SignalP"/>
    </source>
</evidence>
<accession>A0ABP5UKX8</accession>
<keyword evidence="2" id="KW-0732">Signal</keyword>